<dbReference type="EMBL" id="PXYL01000004">
    <property type="protein sequence ID" value="PSJ61511.1"/>
    <property type="molecule type" value="Genomic_DNA"/>
</dbReference>
<dbReference type="SUPFAM" id="SSF89550">
    <property type="entry name" value="PHP domain-like"/>
    <property type="match status" value="1"/>
</dbReference>
<evidence type="ECO:0000256" key="3">
    <source>
        <dbReference type="ARBA" id="ARBA00022801"/>
    </source>
</evidence>
<name>A0A2P7SGQ7_9HYPH</name>
<evidence type="ECO:0000256" key="1">
    <source>
        <dbReference type="ARBA" id="ARBA00005750"/>
    </source>
</evidence>
<comment type="similarity">
    <text evidence="1">Belongs to the metallo-dependent hydrolases superfamily. CpsB/CapC family.</text>
</comment>
<dbReference type="Proteomes" id="UP000240653">
    <property type="component" value="Unassembled WGS sequence"/>
</dbReference>
<dbReference type="RefSeq" id="WP_106723942.1">
    <property type="nucleotide sequence ID" value="NZ_PXYL01000004.1"/>
</dbReference>
<dbReference type="Gene3D" id="3.20.20.140">
    <property type="entry name" value="Metal-dependent hydrolases"/>
    <property type="match status" value="1"/>
</dbReference>
<sequence length="272" mass="29458">MIDLHSHLLPGCDDGAADLEMALTMARRAVDDGVRVMACTPHILPGLYSNDATGIEARVASLRQALGEADIDLTLVVGADVHIAPDLPKKLGDGTIPTLNGSRYFLLEPPHQVLPPQLENLIASLIGAGFVPIMTHPERLAWTRTHYDVVDRINAAGCLIQITAGSLTGCFGRTAQYLADRMLDDGRVDIIASDAHNLRARAPGLSKAREIVAARHGRELAEDLVIQKPMRILRDLPVAPHLASSRAAKFPTSQPAGEIRPFSRLFEWIRSA</sequence>
<dbReference type="Pfam" id="PF19567">
    <property type="entry name" value="CpsB_CapC"/>
    <property type="match status" value="1"/>
</dbReference>
<evidence type="ECO:0000313" key="6">
    <source>
        <dbReference type="Proteomes" id="UP000240653"/>
    </source>
</evidence>
<evidence type="ECO:0000256" key="4">
    <source>
        <dbReference type="ARBA" id="ARBA00051722"/>
    </source>
</evidence>
<dbReference type="PANTHER" id="PTHR39181">
    <property type="entry name" value="TYROSINE-PROTEIN PHOSPHATASE YWQE"/>
    <property type="match status" value="1"/>
</dbReference>
<evidence type="ECO:0000313" key="5">
    <source>
        <dbReference type="EMBL" id="PSJ61511.1"/>
    </source>
</evidence>
<organism evidence="5 6">
    <name type="scientific">Pseudaminobacter soli</name>
    <name type="common">ex Li et al. 2025</name>
    <dbReference type="NCBI Taxonomy" id="1295366"/>
    <lineage>
        <taxon>Bacteria</taxon>
        <taxon>Pseudomonadati</taxon>
        <taxon>Pseudomonadota</taxon>
        <taxon>Alphaproteobacteria</taxon>
        <taxon>Hyphomicrobiales</taxon>
        <taxon>Phyllobacteriaceae</taxon>
        <taxon>Pseudaminobacter</taxon>
    </lineage>
</organism>
<comment type="catalytic activity">
    <reaction evidence="4">
        <text>O-phospho-L-tyrosyl-[protein] + H2O = L-tyrosyl-[protein] + phosphate</text>
        <dbReference type="Rhea" id="RHEA:10684"/>
        <dbReference type="Rhea" id="RHEA-COMP:10136"/>
        <dbReference type="Rhea" id="RHEA-COMP:20101"/>
        <dbReference type="ChEBI" id="CHEBI:15377"/>
        <dbReference type="ChEBI" id="CHEBI:43474"/>
        <dbReference type="ChEBI" id="CHEBI:46858"/>
        <dbReference type="ChEBI" id="CHEBI:61978"/>
        <dbReference type="EC" id="3.1.3.48"/>
    </reaction>
</comment>
<reference evidence="5 6" key="1">
    <citation type="submission" date="2018-03" db="EMBL/GenBank/DDBJ databases">
        <title>The draft genome of Mesorhizobium soli JCM 19897.</title>
        <authorList>
            <person name="Li L."/>
            <person name="Liu L."/>
            <person name="Liang L."/>
            <person name="Wang T."/>
            <person name="Zhang X."/>
        </authorList>
    </citation>
    <scope>NUCLEOTIDE SEQUENCE [LARGE SCALE GENOMIC DNA]</scope>
    <source>
        <strain evidence="5 6">JCM 19897</strain>
    </source>
</reference>
<dbReference type="GO" id="GO:0030145">
    <property type="term" value="F:manganese ion binding"/>
    <property type="evidence" value="ECO:0007669"/>
    <property type="project" value="InterPro"/>
</dbReference>
<accession>A0A2P7SGQ7</accession>
<dbReference type="PIRSF" id="PIRSF016557">
    <property type="entry name" value="Caps_synth_CpsB"/>
    <property type="match status" value="1"/>
</dbReference>
<dbReference type="OrthoDB" id="9788539at2"/>
<dbReference type="EC" id="3.1.3.48" evidence="2"/>
<comment type="caution">
    <text evidence="5">The sequence shown here is derived from an EMBL/GenBank/DDBJ whole genome shotgun (WGS) entry which is preliminary data.</text>
</comment>
<keyword evidence="3" id="KW-0378">Hydrolase</keyword>
<dbReference type="GO" id="GO:0004725">
    <property type="term" value="F:protein tyrosine phosphatase activity"/>
    <property type="evidence" value="ECO:0007669"/>
    <property type="project" value="UniProtKB-EC"/>
</dbReference>
<dbReference type="AlphaFoldDB" id="A0A2P7SGQ7"/>
<protein>
    <recommendedName>
        <fullName evidence="2">protein-tyrosine-phosphatase</fullName>
        <ecNumber evidence="2">3.1.3.48</ecNumber>
    </recommendedName>
</protein>
<dbReference type="InterPro" id="IPR016667">
    <property type="entry name" value="Caps_polysacc_synth_CpsB/CapC"/>
</dbReference>
<dbReference type="PANTHER" id="PTHR39181:SF1">
    <property type="entry name" value="TYROSINE-PROTEIN PHOSPHATASE YWQE"/>
    <property type="match status" value="1"/>
</dbReference>
<evidence type="ECO:0000256" key="2">
    <source>
        <dbReference type="ARBA" id="ARBA00013064"/>
    </source>
</evidence>
<gene>
    <name evidence="5" type="ORF">C7I85_10705</name>
</gene>
<proteinExistence type="inferred from homology"/>
<keyword evidence="6" id="KW-1185">Reference proteome</keyword>
<dbReference type="InterPro" id="IPR016195">
    <property type="entry name" value="Pol/histidinol_Pase-like"/>
</dbReference>